<dbReference type="RefSeq" id="WP_097279732.1">
    <property type="nucleotide sequence ID" value="NZ_OCNJ01000005.1"/>
</dbReference>
<evidence type="ECO:0000256" key="2">
    <source>
        <dbReference type="ARBA" id="ARBA00022840"/>
    </source>
</evidence>
<feature type="domain" description="ABC transporter" evidence="3">
    <location>
        <begin position="2"/>
        <end position="238"/>
    </location>
</feature>
<evidence type="ECO:0000259" key="3">
    <source>
        <dbReference type="PROSITE" id="PS50893"/>
    </source>
</evidence>
<reference evidence="4 5" key="1">
    <citation type="submission" date="2017-09" db="EMBL/GenBank/DDBJ databases">
        <authorList>
            <person name="Ehlers B."/>
            <person name="Leendertz F.H."/>
        </authorList>
    </citation>
    <scope>NUCLEOTIDE SEQUENCE [LARGE SCALE GENOMIC DNA]</scope>
    <source>
        <strain evidence="4 5">USBA 140</strain>
    </source>
</reference>
<dbReference type="Proteomes" id="UP000219621">
    <property type="component" value="Unassembled WGS sequence"/>
</dbReference>
<dbReference type="SUPFAM" id="SSF52540">
    <property type="entry name" value="P-loop containing nucleoside triphosphate hydrolases"/>
    <property type="match status" value="1"/>
</dbReference>
<dbReference type="SMART" id="SM00382">
    <property type="entry name" value="AAA"/>
    <property type="match status" value="1"/>
</dbReference>
<dbReference type="InterPro" id="IPR027417">
    <property type="entry name" value="P-loop_NTPase"/>
</dbReference>
<evidence type="ECO:0000256" key="1">
    <source>
        <dbReference type="ARBA" id="ARBA00022741"/>
    </source>
</evidence>
<keyword evidence="1" id="KW-0547">Nucleotide-binding</keyword>
<dbReference type="GO" id="GO:0005524">
    <property type="term" value="F:ATP binding"/>
    <property type="evidence" value="ECO:0007669"/>
    <property type="project" value="UniProtKB-KW"/>
</dbReference>
<dbReference type="PROSITE" id="PS50893">
    <property type="entry name" value="ABC_TRANSPORTER_2"/>
    <property type="match status" value="1"/>
</dbReference>
<dbReference type="Gene3D" id="3.40.50.300">
    <property type="entry name" value="P-loop containing nucleotide triphosphate hydrolases"/>
    <property type="match status" value="1"/>
</dbReference>
<dbReference type="Pfam" id="PF00005">
    <property type="entry name" value="ABC_tran"/>
    <property type="match status" value="1"/>
</dbReference>
<proteinExistence type="predicted"/>
<protein>
    <submittedName>
        <fullName evidence="4">ABC-2 type transport system ATP-binding protein</fullName>
    </submittedName>
</protein>
<gene>
    <name evidence="4" type="ORF">SAMN05421508_105367</name>
</gene>
<dbReference type="OrthoDB" id="9778547at2"/>
<keyword evidence="5" id="KW-1185">Reference proteome</keyword>
<evidence type="ECO:0000313" key="4">
    <source>
        <dbReference type="EMBL" id="SOD96508.1"/>
    </source>
</evidence>
<dbReference type="AlphaFoldDB" id="A0A286GLW1"/>
<evidence type="ECO:0000313" key="5">
    <source>
        <dbReference type="Proteomes" id="UP000219621"/>
    </source>
</evidence>
<dbReference type="PANTHER" id="PTHR43582">
    <property type="entry name" value="LINEARMYCIN RESISTANCE ATP-BINDING PROTEIN LNRL"/>
    <property type="match status" value="1"/>
</dbReference>
<dbReference type="GO" id="GO:0016887">
    <property type="term" value="F:ATP hydrolysis activity"/>
    <property type="evidence" value="ECO:0007669"/>
    <property type="project" value="InterPro"/>
</dbReference>
<dbReference type="EMBL" id="OCNJ01000005">
    <property type="protein sequence ID" value="SOD96508.1"/>
    <property type="molecule type" value="Genomic_DNA"/>
</dbReference>
<accession>A0A286GLW1</accession>
<dbReference type="InterPro" id="IPR003593">
    <property type="entry name" value="AAA+_ATPase"/>
</dbReference>
<sequence length="325" mass="34958">MIVIENLKHVYPGGRRQPARTAIHDLSLSVPAGAFCILSGPNGSGKSTLFRILCGLARPSAGRVAIAGHDMASAADEARRVMGVVFQSPAVDKHLAVRENLELHAALYGIRGAELRDRMAEALGWSDLKDRLNDKVETLSGGLARQVELAKCLLTRPQVLLLDEPTTGLDPASRRSFLTVLKRVQKSRGMTVLMTSHVFSEAEDADSVAIMRDGRLLAYDSPAALRARIGQEVLVIQARDAAVLKVGLAATLGLPVARYGDELRVEDLPPAEVPRIVERALTTHRDEILSIAVKQPTLEDVFIHITGKSPAEAQAAGRVEEGALA</sequence>
<dbReference type="PANTHER" id="PTHR43582:SF5">
    <property type="entry name" value="ABC TRANSPORTER"/>
    <property type="match status" value="1"/>
</dbReference>
<dbReference type="InterPro" id="IPR003439">
    <property type="entry name" value="ABC_transporter-like_ATP-bd"/>
</dbReference>
<keyword evidence="2 4" id="KW-0067">ATP-binding</keyword>
<name>A0A286GLW1_9PROT</name>
<organism evidence="4 5">
    <name type="scientific">Caenispirillum bisanense</name>
    <dbReference type="NCBI Taxonomy" id="414052"/>
    <lineage>
        <taxon>Bacteria</taxon>
        <taxon>Pseudomonadati</taxon>
        <taxon>Pseudomonadota</taxon>
        <taxon>Alphaproteobacteria</taxon>
        <taxon>Rhodospirillales</taxon>
        <taxon>Novispirillaceae</taxon>
        <taxon>Caenispirillum</taxon>
    </lineage>
</organism>